<sequence>MQIPEPLVPLECDVRDSPIPTDMLIELAMTIFGLSMEEAESKVRAAISDNPVNLSEIGHG</sequence>
<proteinExistence type="predicted"/>
<gene>
    <name evidence="1" type="ORF">DT376_43785</name>
</gene>
<dbReference type="EMBL" id="QORE01003850">
    <property type="protein sequence ID" value="RCI66470.1"/>
    <property type="molecule type" value="Genomic_DNA"/>
</dbReference>
<evidence type="ECO:0000313" key="2">
    <source>
        <dbReference type="Proteomes" id="UP000253594"/>
    </source>
</evidence>
<accession>A0A233SK72</accession>
<evidence type="ECO:0000313" key="1">
    <source>
        <dbReference type="EMBL" id="RCI66470.1"/>
    </source>
</evidence>
<comment type="caution">
    <text evidence="1">The sequence shown here is derived from an EMBL/GenBank/DDBJ whole genome shotgun (WGS) entry which is preliminary data.</text>
</comment>
<dbReference type="RefSeq" id="WP_016263332.1">
    <property type="nucleotide sequence ID" value="NZ_BSAS01000055.1"/>
</dbReference>
<protein>
    <submittedName>
        <fullName evidence="1">Uncharacterized protein</fullName>
    </submittedName>
</protein>
<reference evidence="1 2" key="1">
    <citation type="submission" date="2018-07" db="EMBL/GenBank/DDBJ databases">
        <title>Mechanisms of high-level aminoglycoside resistance among Gram-negative pathogens in Brazil.</title>
        <authorList>
            <person name="Ballaben A.S."/>
            <person name="Darini A.L.C."/>
            <person name="Doi Y."/>
        </authorList>
    </citation>
    <scope>NUCLEOTIDE SEQUENCE [LARGE SCALE GENOMIC DNA]</scope>
    <source>
        <strain evidence="1 2">B2-305</strain>
    </source>
</reference>
<dbReference type="AlphaFoldDB" id="A0A233SK72"/>
<dbReference type="Proteomes" id="UP000253594">
    <property type="component" value="Unassembled WGS sequence"/>
</dbReference>
<name>A0A233SK72_PSEAI</name>
<organism evidence="1 2">
    <name type="scientific">Pseudomonas aeruginosa</name>
    <dbReference type="NCBI Taxonomy" id="287"/>
    <lineage>
        <taxon>Bacteria</taxon>
        <taxon>Pseudomonadati</taxon>
        <taxon>Pseudomonadota</taxon>
        <taxon>Gammaproteobacteria</taxon>
        <taxon>Pseudomonadales</taxon>
        <taxon>Pseudomonadaceae</taxon>
        <taxon>Pseudomonas</taxon>
    </lineage>
</organism>